<sequence length="549" mass="56666">MADIAHVFVLMMENRSFDHLFGLAGLDGVTPPPASWNFLAGAADRIASDPPHEFDDVAAQIGGTPPMSGFGTGAAAALAMRGFGPGTLPVISQLAQEFVLFDNWYSSMPGPTWPNRFFAHAASSGGLDNSPDSLTSAASETVHSLGFSFENGTLFDSLAAAGKKWRVYHADAFPQVLAIRGLVGGFFNGDTFRTISPKDADDAFAHDLHDNYDVDYTFIEPNYGLLSGNFADGNSQHPVGSMRAGEQFIQYVYETIRNAPVWPRCALLLTWDEHGGFFDHRVPPAAVPPGDANTNGARAEKPCHFAFDRLGVRVPALLISPWAPRGKTGSQLFPRAADAAQDTAFDHASIVRSVRELFGIGKPLTQRDATSPAWTAALLDTCRTSGSDGPRTLGAPLTPALAAAGAAASAATAAAATAAATVGGAAVSTAAATAAHAGAAQASAAIAPGATQVNEFATIAHALDLQMAQDLGGVPAIQDRALFGARLHAQPGVGVHATAVQAGAGAGPGPGAGAPAGSAAHGPDTQAVTDYVSYVARLAQAHKRRHGHR</sequence>
<reference evidence="2 3" key="1">
    <citation type="submission" date="2019-03" db="EMBL/GenBank/DDBJ databases">
        <title>Paraburkholderia sp. 7MH5, isolated from subtropical forest soil.</title>
        <authorList>
            <person name="Gao Z.-H."/>
            <person name="Qiu L.-H."/>
        </authorList>
    </citation>
    <scope>NUCLEOTIDE SEQUENCE [LARGE SCALE GENOMIC DNA]</scope>
    <source>
        <strain evidence="2 3">7MH5</strain>
    </source>
</reference>
<dbReference type="PANTHER" id="PTHR31956:SF2">
    <property type="entry name" value="NON-SPECIFIC PHOSPHOLIPASE C6"/>
    <property type="match status" value="1"/>
</dbReference>
<dbReference type="Proteomes" id="UP000295727">
    <property type="component" value="Chromosome 3"/>
</dbReference>
<dbReference type="KEGG" id="ppai:E1956_32225"/>
<gene>
    <name evidence="2" type="ORF">E1956_32225</name>
</gene>
<dbReference type="Pfam" id="PF04185">
    <property type="entry name" value="Phosphoesterase"/>
    <property type="match status" value="1"/>
</dbReference>
<dbReference type="GO" id="GO:0016788">
    <property type="term" value="F:hydrolase activity, acting on ester bonds"/>
    <property type="evidence" value="ECO:0007669"/>
    <property type="project" value="InterPro"/>
</dbReference>
<dbReference type="AlphaFoldDB" id="A0A4V1B077"/>
<dbReference type="InterPro" id="IPR007312">
    <property type="entry name" value="Phosphoesterase"/>
</dbReference>
<keyword evidence="3" id="KW-1185">Reference proteome</keyword>
<dbReference type="OrthoDB" id="980947at2"/>
<accession>A0A4V1B077</accession>
<organism evidence="2 3">
    <name type="scientific">Paraburkholderia pallida</name>
    <dbReference type="NCBI Taxonomy" id="2547399"/>
    <lineage>
        <taxon>Bacteria</taxon>
        <taxon>Pseudomonadati</taxon>
        <taxon>Pseudomonadota</taxon>
        <taxon>Betaproteobacteria</taxon>
        <taxon>Burkholderiales</taxon>
        <taxon>Burkholderiaceae</taxon>
        <taxon>Paraburkholderia</taxon>
    </lineage>
</organism>
<evidence type="ECO:0000313" key="2">
    <source>
        <dbReference type="EMBL" id="QBR01813.1"/>
    </source>
</evidence>
<dbReference type="GO" id="GO:0009395">
    <property type="term" value="P:phospholipid catabolic process"/>
    <property type="evidence" value="ECO:0007669"/>
    <property type="project" value="TreeGrafter"/>
</dbReference>
<dbReference type="EMBL" id="CP038150">
    <property type="protein sequence ID" value="QBR01813.1"/>
    <property type="molecule type" value="Genomic_DNA"/>
</dbReference>
<name>A0A4V1B077_9BURK</name>
<evidence type="ECO:0000313" key="3">
    <source>
        <dbReference type="Proteomes" id="UP000295727"/>
    </source>
</evidence>
<proteinExistence type="predicted"/>
<dbReference type="Gene3D" id="3.40.720.10">
    <property type="entry name" value="Alkaline Phosphatase, subunit A"/>
    <property type="match status" value="2"/>
</dbReference>
<dbReference type="PANTHER" id="PTHR31956">
    <property type="entry name" value="NON-SPECIFIC PHOSPHOLIPASE C4-RELATED"/>
    <property type="match status" value="1"/>
</dbReference>
<dbReference type="RefSeq" id="WP_134756832.1">
    <property type="nucleotide sequence ID" value="NZ_CP038150.1"/>
</dbReference>
<keyword evidence="1" id="KW-0378">Hydrolase</keyword>
<dbReference type="InterPro" id="IPR017850">
    <property type="entry name" value="Alkaline_phosphatase_core_sf"/>
</dbReference>
<protein>
    <submittedName>
        <fullName evidence="2">Phospholipase</fullName>
    </submittedName>
</protein>
<evidence type="ECO:0000256" key="1">
    <source>
        <dbReference type="ARBA" id="ARBA00022801"/>
    </source>
</evidence>